<reference evidence="1 2" key="1">
    <citation type="submission" date="2016-04" db="EMBL/GenBank/DDBJ databases">
        <title>Complete genome sequence of Thermococcus barossii type strain SHCK-94.</title>
        <authorList>
            <person name="Oger P.M."/>
        </authorList>
    </citation>
    <scope>NUCLEOTIDE SEQUENCE [LARGE SCALE GENOMIC DNA]</scope>
    <source>
        <strain evidence="1 2">SHCK-94</strain>
    </source>
</reference>
<proteinExistence type="predicted"/>
<organism evidence="1 2">
    <name type="scientific">Thermococcus barossii</name>
    <dbReference type="NCBI Taxonomy" id="54077"/>
    <lineage>
        <taxon>Archaea</taxon>
        <taxon>Methanobacteriati</taxon>
        <taxon>Methanobacteriota</taxon>
        <taxon>Thermococci</taxon>
        <taxon>Thermococcales</taxon>
        <taxon>Thermococcaceae</taxon>
        <taxon>Thermococcus</taxon>
    </lineage>
</organism>
<evidence type="ECO:0000313" key="2">
    <source>
        <dbReference type="Proteomes" id="UP000250272"/>
    </source>
</evidence>
<accession>A0A2Z2MJ94</accession>
<protein>
    <submittedName>
        <fullName evidence="1">Uncharacterized protein</fullName>
    </submittedName>
</protein>
<dbReference type="GeneID" id="33327038"/>
<gene>
    <name evidence="1" type="ORF">A3L01_09630</name>
</gene>
<dbReference type="RefSeq" id="WP_088865603.1">
    <property type="nucleotide sequence ID" value="NZ_CP015101.1"/>
</dbReference>
<name>A0A2Z2MJ94_9EURY</name>
<dbReference type="OrthoDB" id="381263at2157"/>
<dbReference type="KEGG" id="tbs:A3L01_09630"/>
<keyword evidence="2" id="KW-1185">Reference proteome</keyword>
<evidence type="ECO:0000313" key="1">
    <source>
        <dbReference type="EMBL" id="ASJ05609.1"/>
    </source>
</evidence>
<dbReference type="EMBL" id="CP015101">
    <property type="protein sequence ID" value="ASJ05609.1"/>
    <property type="molecule type" value="Genomic_DNA"/>
</dbReference>
<dbReference type="Proteomes" id="UP000250272">
    <property type="component" value="Chromosome"/>
</dbReference>
<dbReference type="AlphaFoldDB" id="A0A2Z2MJ94"/>
<sequence>MGTVNIPKPKATLDLTNMREDLTITITLNRQFANYYLDYPPLDYSYKLTGYSYMVIVDFAEIPQVSDVVYLTGSAGLDNLETKVRVAYNTITTIKNTFEDIKSGIVGVLETSTAKGIKELAWILKYHRLLEDRDVPEYDENNIIGG</sequence>